<protein>
    <submittedName>
        <fullName evidence="2">Uncharacterized protein</fullName>
    </submittedName>
</protein>
<feature type="chain" id="PRO_5046258000" evidence="1">
    <location>
        <begin position="20"/>
        <end position="257"/>
    </location>
</feature>
<evidence type="ECO:0000256" key="1">
    <source>
        <dbReference type="SAM" id="SignalP"/>
    </source>
</evidence>
<dbReference type="RefSeq" id="WP_345271560.1">
    <property type="nucleotide sequence ID" value="NZ_BAABHB010000027.1"/>
</dbReference>
<feature type="signal peptide" evidence="1">
    <location>
        <begin position="1"/>
        <end position="19"/>
    </location>
</feature>
<dbReference type="EMBL" id="BAABHB010000027">
    <property type="protein sequence ID" value="GAA4421376.1"/>
    <property type="molecule type" value="Genomic_DNA"/>
</dbReference>
<keyword evidence="3" id="KW-1185">Reference proteome</keyword>
<name>A0ABP8L3D1_9BACT</name>
<gene>
    <name evidence="2" type="ORF">GCM10023187_57200</name>
</gene>
<dbReference type="Proteomes" id="UP001500936">
    <property type="component" value="Unassembled WGS sequence"/>
</dbReference>
<evidence type="ECO:0000313" key="3">
    <source>
        <dbReference type="Proteomes" id="UP001500936"/>
    </source>
</evidence>
<keyword evidence="1" id="KW-0732">Signal</keyword>
<comment type="caution">
    <text evidence="2">The sequence shown here is derived from an EMBL/GenBank/DDBJ whole genome shotgun (WGS) entry which is preliminary data.</text>
</comment>
<reference evidence="3" key="1">
    <citation type="journal article" date="2019" name="Int. J. Syst. Evol. Microbiol.">
        <title>The Global Catalogue of Microorganisms (GCM) 10K type strain sequencing project: providing services to taxonomists for standard genome sequencing and annotation.</title>
        <authorList>
            <consortium name="The Broad Institute Genomics Platform"/>
            <consortium name="The Broad Institute Genome Sequencing Center for Infectious Disease"/>
            <person name="Wu L."/>
            <person name="Ma J."/>
        </authorList>
    </citation>
    <scope>NUCLEOTIDE SEQUENCE [LARGE SCALE GENOMIC DNA]</scope>
    <source>
        <strain evidence="3">JCM 17925</strain>
    </source>
</reference>
<proteinExistence type="predicted"/>
<sequence length="257" mass="28876">MKYISSVIFILIATHGGFAQCHPATSAQKVSYENVVRVLQQQFKNSMPSGNWRIFDERHSLDKLQLSNEFGRLFHVCGDRYSLTLERAAVARAREARMDSATAQADTLTQQPHSLVLSTDSVYREANPSRTQQLAQSTIDIDVEMNAGNYRLEEAMSNRFVSSFKTINVNGVPLALQVRLKPDKNGITPRPETVILLGNWKNKLSSDNRSSKMYHYSFTKGGELVENLVITIKGPLDAANEIIKQVDWRTIGDTLTK</sequence>
<organism evidence="2 3">
    <name type="scientific">Nibrella viscosa</name>
    <dbReference type="NCBI Taxonomy" id="1084524"/>
    <lineage>
        <taxon>Bacteria</taxon>
        <taxon>Pseudomonadati</taxon>
        <taxon>Bacteroidota</taxon>
        <taxon>Cytophagia</taxon>
        <taxon>Cytophagales</taxon>
        <taxon>Spirosomataceae</taxon>
        <taxon>Nibrella</taxon>
    </lineage>
</organism>
<evidence type="ECO:0000313" key="2">
    <source>
        <dbReference type="EMBL" id="GAA4421376.1"/>
    </source>
</evidence>
<accession>A0ABP8L3D1</accession>